<dbReference type="InterPro" id="IPR036844">
    <property type="entry name" value="Hint_dom_sf"/>
</dbReference>
<dbReference type="Gene3D" id="2.170.16.10">
    <property type="entry name" value="Hedgehog/Intein (Hint) domain"/>
    <property type="match status" value="1"/>
</dbReference>
<evidence type="ECO:0000313" key="3">
    <source>
        <dbReference type="Proteomes" id="UP000027746"/>
    </source>
</evidence>
<dbReference type="RefSeq" id="WP_051694099.1">
    <property type="nucleotide sequence ID" value="NZ_CP054599.1"/>
</dbReference>
<proteinExistence type="predicted"/>
<dbReference type="EMBL" id="JAMD01000003">
    <property type="protein sequence ID" value="KEJ96483.1"/>
    <property type="molecule type" value="Genomic_DNA"/>
</dbReference>
<dbReference type="InterPro" id="IPR028992">
    <property type="entry name" value="Hedgehog/Intein_dom"/>
</dbReference>
<dbReference type="SUPFAM" id="SSF51294">
    <property type="entry name" value="Hedgehog/intein (Hint) domain"/>
    <property type="match status" value="1"/>
</dbReference>
<organism evidence="2 3">
    <name type="scientific">Pseudosulfitobacter pseudonitzschiae</name>
    <dbReference type="NCBI Taxonomy" id="1402135"/>
    <lineage>
        <taxon>Bacteria</taxon>
        <taxon>Pseudomonadati</taxon>
        <taxon>Pseudomonadota</taxon>
        <taxon>Alphaproteobacteria</taxon>
        <taxon>Rhodobacterales</taxon>
        <taxon>Roseobacteraceae</taxon>
        <taxon>Pseudosulfitobacter</taxon>
    </lineage>
</organism>
<evidence type="ECO:0000313" key="2">
    <source>
        <dbReference type="EMBL" id="KEJ96483.1"/>
    </source>
</evidence>
<accession>A0A073J1N0</accession>
<comment type="caution">
    <text evidence="2">The sequence shown here is derived from an EMBL/GenBank/DDBJ whole genome shotgun (WGS) entry which is preliminary data.</text>
</comment>
<evidence type="ECO:0000259" key="1">
    <source>
        <dbReference type="Pfam" id="PF13403"/>
    </source>
</evidence>
<protein>
    <recommendedName>
        <fullName evidence="1">Hedgehog/Intein (Hint) domain-containing protein</fullName>
    </recommendedName>
</protein>
<dbReference type="Pfam" id="PF13403">
    <property type="entry name" value="Hint_2"/>
    <property type="match status" value="1"/>
</dbReference>
<dbReference type="Proteomes" id="UP000027746">
    <property type="component" value="Unassembled WGS sequence"/>
</dbReference>
<gene>
    <name evidence="2" type="ORF">SUH3_14080</name>
</gene>
<dbReference type="GeneID" id="68869203"/>
<sequence length="290" mass="31412">MATFATTHAVTYSLSNVQPVSVQNSTEVVTDGEADTTFETGDSYTSPTNGQMNYIGTMVIDGVTWPVFSYDAFPDFVSVFMTQEPVSVPATPAVNSGDTYAVPCFAKDTMIATSAGEVAVQDLKIGDCLITADGAETRVKWVGHRTIMPMFGLAKRNEPVKIAAGALGDNVPTRDLVVTADHGMILNDLIINASALVNGSSIRFVKPAELDTHFTVYHIETTAHDAILANGAASETFVDYLTRQSFDNYQEYLDLYGDERPITEMDRPRVSAARLLPPAIRGWLDARQVA</sequence>
<feature type="domain" description="Hedgehog/Intein (Hint)" evidence="1">
    <location>
        <begin position="103"/>
        <end position="239"/>
    </location>
</feature>
<name>A0A073J1N0_9RHOB</name>
<reference evidence="2 3" key="1">
    <citation type="submission" date="2014-01" db="EMBL/GenBank/DDBJ databases">
        <title>Sulfitobacter sp. H3 (MCCC 1A00686) Genome Sequencing.</title>
        <authorList>
            <person name="Lai Q."/>
            <person name="Hong Z."/>
        </authorList>
    </citation>
    <scope>NUCLEOTIDE SEQUENCE [LARGE SCALE GENOMIC DNA]</scope>
    <source>
        <strain evidence="2 3">H3</strain>
    </source>
</reference>
<dbReference type="OrthoDB" id="6305173at2"/>
<keyword evidence="3" id="KW-1185">Reference proteome</keyword>
<dbReference type="AlphaFoldDB" id="A0A073J1N0"/>